<dbReference type="GO" id="GO:0016787">
    <property type="term" value="F:hydrolase activity"/>
    <property type="evidence" value="ECO:0007669"/>
    <property type="project" value="UniProtKB-KW"/>
</dbReference>
<evidence type="ECO:0000259" key="7">
    <source>
        <dbReference type="PROSITE" id="PS50305"/>
    </source>
</evidence>
<keyword evidence="5" id="KW-0963">Cytoplasm</keyword>
<comment type="caution">
    <text evidence="5">Lacks conserved residue(s) required for the propagation of feature annotation.</text>
</comment>
<dbReference type="NCBIfam" id="NF003738">
    <property type="entry name" value="PRK05333.1"/>
    <property type="match status" value="1"/>
</dbReference>
<comment type="similarity">
    <text evidence="5">Belongs to the sirtuin family. Class II subfamily.</text>
</comment>
<evidence type="ECO:0000313" key="8">
    <source>
        <dbReference type="EMBL" id="VCU68330.1"/>
    </source>
</evidence>
<evidence type="ECO:0000313" key="9">
    <source>
        <dbReference type="Proteomes" id="UP000277294"/>
    </source>
</evidence>
<dbReference type="GO" id="GO:0008270">
    <property type="term" value="F:zinc ion binding"/>
    <property type="evidence" value="ECO:0007669"/>
    <property type="project" value="UniProtKB-UniRule"/>
</dbReference>
<dbReference type="PROSITE" id="PS50305">
    <property type="entry name" value="SIRTUIN"/>
    <property type="match status" value="1"/>
</dbReference>
<dbReference type="AlphaFoldDB" id="A0A3P4AY38"/>
<sequence length="295" mass="31598">MDTSLFAAQAELADFIGRSRRLVVLTGAGCSTDSGIPDYRDGHGQWKRRPPIDLLTFAGDTAARARYWARSMVGWRYFGKAGPNPAHHALAALEARGGMRLLVTQNVDGLHQAAGNRAVVDLHGRLDTVRCLDCGHKLARADLQAEMERLNPQWAVLDAAHAPDGDADLESDDFSGFRMLPCPSCGGVLKPDVVFFGEQVPAERIAAVLQAVREADAMLVVGSSLMVHSGYRYVRTAAEAGVPVAAVNLGRTRAEDLLALKIEQPCAAALAFLLSPYLSPGAANPAAKLERRCST</sequence>
<dbReference type="GO" id="GO:0070403">
    <property type="term" value="F:NAD+ binding"/>
    <property type="evidence" value="ECO:0007669"/>
    <property type="project" value="UniProtKB-UniRule"/>
</dbReference>
<protein>
    <recommendedName>
        <fullName evidence="5">NAD-dependent protein deacetylase</fullName>
        <ecNumber evidence="5">2.3.1.286</ecNumber>
    </recommendedName>
    <alternativeName>
        <fullName evidence="5">Regulatory protein SIR2 homolog</fullName>
    </alternativeName>
</protein>
<keyword evidence="9" id="KW-1185">Reference proteome</keyword>
<accession>A0A3P4AY38</accession>
<dbReference type="GO" id="GO:0017136">
    <property type="term" value="F:histone deacetylase activity, NAD-dependent"/>
    <property type="evidence" value="ECO:0007669"/>
    <property type="project" value="TreeGrafter"/>
</dbReference>
<keyword evidence="2 5" id="KW-0479">Metal-binding</keyword>
<feature type="binding site" evidence="5">
    <location>
        <begin position="222"/>
        <end position="224"/>
    </location>
    <ligand>
        <name>NAD(+)</name>
        <dbReference type="ChEBI" id="CHEBI:57540"/>
    </ligand>
</feature>
<evidence type="ECO:0000256" key="5">
    <source>
        <dbReference type="HAMAP-Rule" id="MF_01967"/>
    </source>
</evidence>
<feature type="active site" description="Proton acceptor" evidence="5 6">
    <location>
        <position position="123"/>
    </location>
</feature>
<feature type="domain" description="Deacetylase sirtuin-type" evidence="7">
    <location>
        <begin position="2"/>
        <end position="295"/>
    </location>
</feature>
<dbReference type="GO" id="GO:0005737">
    <property type="term" value="C:cytoplasm"/>
    <property type="evidence" value="ECO:0007669"/>
    <property type="project" value="UniProtKB-SubCell"/>
</dbReference>
<feature type="binding site" evidence="5 6">
    <location>
        <position position="131"/>
    </location>
    <ligand>
        <name>Zn(2+)</name>
        <dbReference type="ChEBI" id="CHEBI:29105"/>
    </ligand>
</feature>
<comment type="function">
    <text evidence="5">NAD-dependent protein deacetylase which modulates the activities of several enzymes which are inactive in their acetylated form.</text>
</comment>
<evidence type="ECO:0000256" key="1">
    <source>
        <dbReference type="ARBA" id="ARBA00022679"/>
    </source>
</evidence>
<feature type="binding site" evidence="5 6">
    <location>
        <position position="134"/>
    </location>
    <ligand>
        <name>Zn(2+)</name>
        <dbReference type="ChEBI" id="CHEBI:29105"/>
    </ligand>
</feature>
<dbReference type="InterPro" id="IPR003000">
    <property type="entry name" value="Sirtuin"/>
</dbReference>
<dbReference type="PANTHER" id="PTHR11085">
    <property type="entry name" value="NAD-DEPENDENT PROTEIN DEACYLASE SIRTUIN-5, MITOCHONDRIAL-RELATED"/>
    <property type="match status" value="1"/>
</dbReference>
<comment type="cofactor">
    <cofactor evidence="5">
        <name>Zn(2+)</name>
        <dbReference type="ChEBI" id="CHEBI:29105"/>
    </cofactor>
    <text evidence="5">Binds 1 zinc ion per subunit.</text>
</comment>
<dbReference type="InterPro" id="IPR026590">
    <property type="entry name" value="Ssirtuin_cat_dom"/>
</dbReference>
<dbReference type="RefSeq" id="WP_124077549.1">
    <property type="nucleotide sequence ID" value="NZ_UWPJ01000005.1"/>
</dbReference>
<dbReference type="Gene3D" id="3.40.50.1220">
    <property type="entry name" value="TPP-binding domain"/>
    <property type="match status" value="1"/>
</dbReference>
<feature type="binding site" evidence="5 6">
    <location>
        <position position="185"/>
    </location>
    <ligand>
        <name>Zn(2+)</name>
        <dbReference type="ChEBI" id="CHEBI:29105"/>
    </ligand>
</feature>
<keyword evidence="1 5" id="KW-0808">Transferase</keyword>
<feature type="binding site" evidence="5">
    <location>
        <position position="266"/>
    </location>
    <ligand>
        <name>NAD(+)</name>
        <dbReference type="ChEBI" id="CHEBI:57540"/>
    </ligand>
</feature>
<feature type="binding site" evidence="5 6">
    <location>
        <position position="182"/>
    </location>
    <ligand>
        <name>Zn(2+)</name>
        <dbReference type="ChEBI" id="CHEBI:29105"/>
    </ligand>
</feature>
<keyword evidence="8" id="KW-0378">Hydrolase</keyword>
<evidence type="ECO:0000256" key="4">
    <source>
        <dbReference type="ARBA" id="ARBA00023027"/>
    </source>
</evidence>
<dbReference type="InterPro" id="IPR050134">
    <property type="entry name" value="NAD-dep_sirtuin_deacylases"/>
</dbReference>
<gene>
    <name evidence="5 8" type="primary">cobB</name>
    <name evidence="8" type="ORF">PIGHUM_00381</name>
</gene>
<dbReference type="InterPro" id="IPR026591">
    <property type="entry name" value="Sirtuin_cat_small_dom_sf"/>
</dbReference>
<name>A0A3P4AY38_9BURK</name>
<dbReference type="InterPro" id="IPR026587">
    <property type="entry name" value="Sirtuin_class_II"/>
</dbReference>
<dbReference type="HAMAP" id="MF_01967">
    <property type="entry name" value="Sirtuin_ClassII"/>
    <property type="match status" value="1"/>
</dbReference>
<dbReference type="PANTHER" id="PTHR11085:SF10">
    <property type="entry name" value="NAD-DEPENDENT PROTEIN DEACYLASE SIRTUIN-5, MITOCHONDRIAL-RELATED"/>
    <property type="match status" value="1"/>
</dbReference>
<proteinExistence type="inferred from homology"/>
<dbReference type="EC" id="2.3.1.286" evidence="5"/>
<keyword evidence="4 5" id="KW-0520">NAD</keyword>
<dbReference type="SUPFAM" id="SSF52467">
    <property type="entry name" value="DHS-like NAD/FAD-binding domain"/>
    <property type="match status" value="1"/>
</dbReference>
<dbReference type="Pfam" id="PF02146">
    <property type="entry name" value="SIR2"/>
    <property type="match status" value="1"/>
</dbReference>
<dbReference type="EMBL" id="UWPJ01000005">
    <property type="protein sequence ID" value="VCU68330.1"/>
    <property type="molecule type" value="Genomic_DNA"/>
</dbReference>
<dbReference type="InterPro" id="IPR029035">
    <property type="entry name" value="DHS-like_NAD/FAD-binding_dom"/>
</dbReference>
<evidence type="ECO:0000256" key="2">
    <source>
        <dbReference type="ARBA" id="ARBA00022723"/>
    </source>
</evidence>
<comment type="subcellular location">
    <subcellularLocation>
        <location evidence="5">Cytoplasm</location>
    </subcellularLocation>
</comment>
<organism evidence="8 9">
    <name type="scientific">Pigmentiphaga humi</name>
    <dbReference type="NCBI Taxonomy" id="2478468"/>
    <lineage>
        <taxon>Bacteria</taxon>
        <taxon>Pseudomonadati</taxon>
        <taxon>Pseudomonadota</taxon>
        <taxon>Betaproteobacteria</taxon>
        <taxon>Burkholderiales</taxon>
        <taxon>Alcaligenaceae</taxon>
        <taxon>Pigmentiphaga</taxon>
    </lineage>
</organism>
<evidence type="ECO:0000256" key="3">
    <source>
        <dbReference type="ARBA" id="ARBA00022833"/>
    </source>
</evidence>
<evidence type="ECO:0000256" key="6">
    <source>
        <dbReference type="PROSITE-ProRule" id="PRU00236"/>
    </source>
</evidence>
<feature type="binding site" evidence="5">
    <location>
        <begin position="248"/>
        <end position="250"/>
    </location>
    <ligand>
        <name>NAD(+)</name>
        <dbReference type="ChEBI" id="CHEBI:57540"/>
    </ligand>
</feature>
<dbReference type="Gene3D" id="3.30.1600.10">
    <property type="entry name" value="SIR2/SIRT2 'Small Domain"/>
    <property type="match status" value="1"/>
</dbReference>
<reference evidence="8 9" key="1">
    <citation type="submission" date="2018-10" db="EMBL/GenBank/DDBJ databases">
        <authorList>
            <person name="Criscuolo A."/>
        </authorList>
    </citation>
    <scope>NUCLEOTIDE SEQUENCE [LARGE SCALE GENOMIC DNA]</scope>
    <source>
        <strain evidence="8">DnA1</strain>
    </source>
</reference>
<dbReference type="Proteomes" id="UP000277294">
    <property type="component" value="Unassembled WGS sequence"/>
</dbReference>
<comment type="catalytic activity">
    <reaction evidence="5">
        <text>N(6)-acetyl-L-lysyl-[protein] + NAD(+) + H2O = 2''-O-acetyl-ADP-D-ribose + nicotinamide + L-lysyl-[protein]</text>
        <dbReference type="Rhea" id="RHEA:43636"/>
        <dbReference type="Rhea" id="RHEA-COMP:9752"/>
        <dbReference type="Rhea" id="RHEA-COMP:10731"/>
        <dbReference type="ChEBI" id="CHEBI:15377"/>
        <dbReference type="ChEBI" id="CHEBI:17154"/>
        <dbReference type="ChEBI" id="CHEBI:29969"/>
        <dbReference type="ChEBI" id="CHEBI:57540"/>
        <dbReference type="ChEBI" id="CHEBI:61930"/>
        <dbReference type="ChEBI" id="CHEBI:83767"/>
        <dbReference type="EC" id="2.3.1.286"/>
    </reaction>
</comment>
<dbReference type="OrthoDB" id="9800582at2"/>
<keyword evidence="3 5" id="KW-0862">Zinc</keyword>
<feature type="binding site" evidence="5">
    <location>
        <begin position="105"/>
        <end position="108"/>
    </location>
    <ligand>
        <name>NAD(+)</name>
        <dbReference type="ChEBI" id="CHEBI:57540"/>
    </ligand>
</feature>